<evidence type="ECO:0000313" key="8">
    <source>
        <dbReference type="Proteomes" id="UP000011185"/>
    </source>
</evidence>
<dbReference type="PANTHER" id="PTHR24115:SF1004">
    <property type="entry name" value="KINESIN-LIKE PROTEIN KIF15"/>
    <property type="match status" value="1"/>
</dbReference>
<dbReference type="GO" id="GO:0005524">
    <property type="term" value="F:ATP binding"/>
    <property type="evidence" value="ECO:0007669"/>
    <property type="project" value="UniProtKB-UniRule"/>
</dbReference>
<protein>
    <recommendedName>
        <fullName evidence="4">Kinesin-like protein</fullName>
    </recommendedName>
</protein>
<dbReference type="GO" id="GO:0016887">
    <property type="term" value="F:ATP hydrolysis activity"/>
    <property type="evidence" value="ECO:0007669"/>
    <property type="project" value="TreeGrafter"/>
</dbReference>
<dbReference type="SMART" id="SM00129">
    <property type="entry name" value="KISc"/>
    <property type="match status" value="1"/>
</dbReference>
<dbReference type="InterPro" id="IPR027417">
    <property type="entry name" value="P-loop_NTPase"/>
</dbReference>
<evidence type="ECO:0000256" key="5">
    <source>
        <dbReference type="SAM" id="MobiDB-lite"/>
    </source>
</evidence>
<dbReference type="PROSITE" id="PS00411">
    <property type="entry name" value="KINESIN_MOTOR_1"/>
    <property type="match status" value="1"/>
</dbReference>
<dbReference type="EMBL" id="JH993928">
    <property type="protein sequence ID" value="ELQ75747.1"/>
    <property type="molecule type" value="Genomic_DNA"/>
</dbReference>
<name>L7JYE0_TRAHO</name>
<dbReference type="Proteomes" id="UP000011185">
    <property type="component" value="Unassembled WGS sequence"/>
</dbReference>
<feature type="compositionally biased region" description="Low complexity" evidence="5">
    <location>
        <begin position="612"/>
        <end position="637"/>
    </location>
</feature>
<feature type="compositionally biased region" description="Basic and acidic residues" evidence="5">
    <location>
        <begin position="1"/>
        <end position="14"/>
    </location>
</feature>
<evidence type="ECO:0000313" key="7">
    <source>
        <dbReference type="EMBL" id="ELQ75747.1"/>
    </source>
</evidence>
<dbReference type="GO" id="GO:0003777">
    <property type="term" value="F:microtubule motor activity"/>
    <property type="evidence" value="ECO:0007669"/>
    <property type="project" value="InterPro"/>
</dbReference>
<reference evidence="7 8" key="1">
    <citation type="journal article" date="2012" name="PLoS Pathog.">
        <title>The genome of the obligate intracellular parasite Trachipleistophora hominis: new insights into microsporidian genome dynamics and reductive evolution.</title>
        <authorList>
            <person name="Heinz E."/>
            <person name="Williams T.A."/>
            <person name="Nakjang S."/>
            <person name="Noel C.J."/>
            <person name="Swan D.C."/>
            <person name="Goldberg A.V."/>
            <person name="Harris S.R."/>
            <person name="Weinmaier T."/>
            <person name="Markert S."/>
            <person name="Becher D."/>
            <person name="Bernhardt J."/>
            <person name="Dagan T."/>
            <person name="Hacker C."/>
            <person name="Lucocq J.M."/>
            <person name="Schweder T."/>
            <person name="Rattei T."/>
            <person name="Hall N."/>
            <person name="Hirt R.P."/>
            <person name="Embley T.M."/>
        </authorList>
    </citation>
    <scope>NUCLEOTIDE SEQUENCE [LARGE SCALE GENOMIC DNA]</scope>
</reference>
<sequence length="683" mass="77136">MSVDERHGMNEENKRRKMCINGNNEGGDNNEGGNSKDFNRIGGKDCSNDEGGNSKDCNTTTPNTTISNTTPNTNPMPNTTTNPMPNTTTSPMPTNPMPINVYLRIKPSDTAQYAVSNGTLTYNNATYTFTKIFTKSSQSQLFDQIGKQTVINTIKGYNTTIFAYGQTGSGKTYTIKGDTHRPGLVPRILNYIFECNVADEVALSMLEIYNEKLRDLLCDEGVLCIREGLDGTYVGNLGKVVVRDYEMAMDVYERGSVRRRVGWMGMNRESSRSHCVLMVYFRGGEGVLVKESRINIVDLAGSERIRDGEWGRDKGSRGERFNNGGFNNEGFNNERLNNERFNNDYNGRESNNYSYNNPYKDEHHAREDHTNYAILNDRSAATIKETGNINKSLLSLREVIKKLGNNQNDHINYRDSKLTFLLKDSLGGNSNLTIIGTLNLTYKTESIHTLRFLQRAKHIKNTPTLSVGVKGDVEDIKRELTRVYARNKELEMRLREYEVGGTVRRVSGRYGDDIRWVRGEIVKVGGMVRGLIGDVERIVMGWFDRNRGVIRRMDEVLRRGSKLGGIIGDNNNDNNDGFDNNIDNRNDDTNDNIDNNNDNRNDDYIDNRNDGCDNNTNGNNNRNDDTNGNTTNNNNNINNINDNINNINKQNEKENVINNKIRVKNTNCDEASVKNVNSNTTFN</sequence>
<proteinExistence type="inferred from homology"/>
<feature type="domain" description="Kinesin motor" evidence="6">
    <location>
        <begin position="98"/>
        <end position="459"/>
    </location>
</feature>
<evidence type="ECO:0000256" key="3">
    <source>
        <dbReference type="PROSITE-ProRule" id="PRU00283"/>
    </source>
</evidence>
<dbReference type="GO" id="GO:0005874">
    <property type="term" value="C:microtubule"/>
    <property type="evidence" value="ECO:0007669"/>
    <property type="project" value="UniProtKB-KW"/>
</dbReference>
<evidence type="ECO:0000259" key="6">
    <source>
        <dbReference type="PROSITE" id="PS50067"/>
    </source>
</evidence>
<keyword evidence="1 3" id="KW-0547">Nucleotide-binding</keyword>
<dbReference type="InterPro" id="IPR036961">
    <property type="entry name" value="Kinesin_motor_dom_sf"/>
</dbReference>
<feature type="compositionally biased region" description="Low complexity" evidence="5">
    <location>
        <begin position="58"/>
        <end position="80"/>
    </location>
</feature>
<comment type="similarity">
    <text evidence="3 4">Belongs to the TRAFAC class myosin-kinesin ATPase superfamily. Kinesin family.</text>
</comment>
<dbReference type="GO" id="GO:0007018">
    <property type="term" value="P:microtubule-based movement"/>
    <property type="evidence" value="ECO:0007669"/>
    <property type="project" value="InterPro"/>
</dbReference>
<dbReference type="AlphaFoldDB" id="L7JYE0"/>
<dbReference type="GO" id="GO:0008017">
    <property type="term" value="F:microtubule binding"/>
    <property type="evidence" value="ECO:0007669"/>
    <property type="project" value="InterPro"/>
</dbReference>
<dbReference type="Gene3D" id="3.40.850.10">
    <property type="entry name" value="Kinesin motor domain"/>
    <property type="match status" value="2"/>
</dbReference>
<feature type="compositionally biased region" description="Low complexity" evidence="5">
    <location>
        <begin position="568"/>
        <end position="581"/>
    </location>
</feature>
<keyword evidence="3 4" id="KW-0505">Motor protein</keyword>
<keyword evidence="8" id="KW-1185">Reference proteome</keyword>
<dbReference type="Pfam" id="PF00225">
    <property type="entry name" value="Kinesin"/>
    <property type="match status" value="2"/>
</dbReference>
<dbReference type="OMA" id="MPINVYL"/>
<dbReference type="VEuPathDB" id="MicrosporidiaDB:THOM_1275"/>
<feature type="compositionally biased region" description="Basic and acidic residues" evidence="5">
    <location>
        <begin position="37"/>
        <end position="47"/>
    </location>
</feature>
<organism evidence="7 8">
    <name type="scientific">Trachipleistophora hominis</name>
    <name type="common">Microsporidian parasite</name>
    <dbReference type="NCBI Taxonomy" id="72359"/>
    <lineage>
        <taxon>Eukaryota</taxon>
        <taxon>Fungi</taxon>
        <taxon>Fungi incertae sedis</taxon>
        <taxon>Microsporidia</taxon>
        <taxon>Pleistophoridae</taxon>
        <taxon>Trachipleistophora</taxon>
    </lineage>
</organism>
<dbReference type="HOGENOM" id="CLU_001485_2_11_1"/>
<evidence type="ECO:0000256" key="1">
    <source>
        <dbReference type="ARBA" id="ARBA00022741"/>
    </source>
</evidence>
<feature type="region of interest" description="Disordered" evidence="5">
    <location>
        <begin position="562"/>
        <end position="637"/>
    </location>
</feature>
<dbReference type="GO" id="GO:0005871">
    <property type="term" value="C:kinesin complex"/>
    <property type="evidence" value="ECO:0007669"/>
    <property type="project" value="TreeGrafter"/>
</dbReference>
<dbReference type="InterPro" id="IPR001752">
    <property type="entry name" value="Kinesin_motor_dom"/>
</dbReference>
<dbReference type="InterPro" id="IPR019821">
    <property type="entry name" value="Kinesin_motor_CS"/>
</dbReference>
<feature type="compositionally biased region" description="Low complexity" evidence="5">
    <location>
        <begin position="21"/>
        <end position="33"/>
    </location>
</feature>
<feature type="region of interest" description="Disordered" evidence="5">
    <location>
        <begin position="1"/>
        <end position="80"/>
    </location>
</feature>
<dbReference type="STRING" id="72359.L7JYE0"/>
<keyword evidence="4" id="KW-0493">Microtubule</keyword>
<evidence type="ECO:0000256" key="4">
    <source>
        <dbReference type="RuleBase" id="RU000394"/>
    </source>
</evidence>
<gene>
    <name evidence="7" type="ORF">THOM_1275</name>
</gene>
<keyword evidence="2 3" id="KW-0067">ATP-binding</keyword>
<feature type="compositionally biased region" description="Low complexity" evidence="5">
    <location>
        <begin position="321"/>
        <end position="333"/>
    </location>
</feature>
<dbReference type="OrthoDB" id="3176171at2759"/>
<feature type="compositionally biased region" description="Basic and acidic residues" evidence="5">
    <location>
        <begin position="311"/>
        <end position="320"/>
    </location>
</feature>
<feature type="region of interest" description="Disordered" evidence="5">
    <location>
        <begin position="311"/>
        <end position="333"/>
    </location>
</feature>
<accession>L7JYE0</accession>
<dbReference type="InterPro" id="IPR027640">
    <property type="entry name" value="Kinesin-like_fam"/>
</dbReference>
<dbReference type="PROSITE" id="PS50067">
    <property type="entry name" value="KINESIN_MOTOR_2"/>
    <property type="match status" value="1"/>
</dbReference>
<feature type="compositionally biased region" description="Basic and acidic residues" evidence="5">
    <location>
        <begin position="597"/>
        <end position="611"/>
    </location>
</feature>
<dbReference type="SUPFAM" id="SSF52540">
    <property type="entry name" value="P-loop containing nucleoside triphosphate hydrolases"/>
    <property type="match status" value="1"/>
</dbReference>
<feature type="binding site" evidence="3">
    <location>
        <begin position="165"/>
        <end position="172"/>
    </location>
    <ligand>
        <name>ATP</name>
        <dbReference type="ChEBI" id="CHEBI:30616"/>
    </ligand>
</feature>
<dbReference type="PRINTS" id="PR00380">
    <property type="entry name" value="KINESINHEAVY"/>
</dbReference>
<dbReference type="PANTHER" id="PTHR24115">
    <property type="entry name" value="KINESIN-RELATED"/>
    <property type="match status" value="1"/>
</dbReference>
<dbReference type="InParanoid" id="L7JYE0"/>
<evidence type="ECO:0000256" key="2">
    <source>
        <dbReference type="ARBA" id="ARBA00022840"/>
    </source>
</evidence>